<keyword evidence="2" id="KW-1185">Reference proteome</keyword>
<evidence type="ECO:0000313" key="2">
    <source>
        <dbReference type="Proteomes" id="UP001633002"/>
    </source>
</evidence>
<proteinExistence type="predicted"/>
<sequence>MAGYIEDVLAWPVFRSVTGNMNPMDPYFRALVGGHVARYDIPPEGIKGVILHILNQDGISTMLSVVGSIGKSTSAWVDGKPVELNRIYELFMKNADREEVVEVENINTRNLQKAYNSSCGLKNWIASVQLKLRWKNHRITLGDMKTDKCIGFWPSDIPFPVEDASSV</sequence>
<gene>
    <name evidence="1" type="ORF">R1sor_022356</name>
</gene>
<accession>A0ABD3GMT0</accession>
<comment type="caution">
    <text evidence="1">The sequence shown here is derived from an EMBL/GenBank/DDBJ whole genome shotgun (WGS) entry which is preliminary data.</text>
</comment>
<evidence type="ECO:0000313" key="1">
    <source>
        <dbReference type="EMBL" id="KAL3679400.1"/>
    </source>
</evidence>
<name>A0ABD3GMT0_9MARC</name>
<dbReference type="Proteomes" id="UP001633002">
    <property type="component" value="Unassembled WGS sequence"/>
</dbReference>
<dbReference type="AlphaFoldDB" id="A0ABD3GMT0"/>
<dbReference type="EMBL" id="JBJQOH010000007">
    <property type="protein sequence ID" value="KAL3679400.1"/>
    <property type="molecule type" value="Genomic_DNA"/>
</dbReference>
<protein>
    <submittedName>
        <fullName evidence="1">Uncharacterized protein</fullName>
    </submittedName>
</protein>
<organism evidence="1 2">
    <name type="scientific">Riccia sorocarpa</name>
    <dbReference type="NCBI Taxonomy" id="122646"/>
    <lineage>
        <taxon>Eukaryota</taxon>
        <taxon>Viridiplantae</taxon>
        <taxon>Streptophyta</taxon>
        <taxon>Embryophyta</taxon>
        <taxon>Marchantiophyta</taxon>
        <taxon>Marchantiopsida</taxon>
        <taxon>Marchantiidae</taxon>
        <taxon>Marchantiales</taxon>
        <taxon>Ricciaceae</taxon>
        <taxon>Riccia</taxon>
    </lineage>
</organism>
<reference evidence="1 2" key="1">
    <citation type="submission" date="2024-09" db="EMBL/GenBank/DDBJ databases">
        <title>Chromosome-scale assembly of Riccia sorocarpa.</title>
        <authorList>
            <person name="Paukszto L."/>
        </authorList>
    </citation>
    <scope>NUCLEOTIDE SEQUENCE [LARGE SCALE GENOMIC DNA]</scope>
    <source>
        <strain evidence="1">LP-2024</strain>
        <tissue evidence="1">Aerial parts of the thallus</tissue>
    </source>
</reference>